<dbReference type="PANTHER" id="PTHR35532">
    <property type="entry name" value="SIMILAR TO POLYHYDROXYALKANOATE DEPOLYMERASE"/>
    <property type="match status" value="1"/>
</dbReference>
<evidence type="ECO:0000313" key="4">
    <source>
        <dbReference type="Proteomes" id="UP000886744"/>
    </source>
</evidence>
<sequence>MKRNMVICLASVLVLLMTACGERSLVKKDLAAKAAAIGDGLDMEQVLSGCAGRQERKAMEFLYAYMPVGDVADYSPQLYLDGVRTVFRAREEMPWGREVPEELFRHFVLPLRVNNETLDEFRTECYEDLSGRVRGLSMHDAVLEVNHWCHERVTYTPSDARTSSPLASIRTGYGRCGEESVLLVAALRTVGIPARQVYTPRWAHTDDNHAWVEAWVDGHWHYLGACEPEPELDVAWFSSTALRGVMMHTNVFGRYEGPEDVISRTDCYTEINVTSNYAPVERVTVTVTDAAGVPVEGARVEYKIYNYSEFYTAVTDISDRNGLSHATFGRGDILVWASSGGRFGYGRLALSEGETSLTLVLDKDSVFRGYEELDIVPPAEGKAVVELTPEAVQANAVRLAREDSLRVAYIAGFDTSDPYLAKARGNWREIAAYMEASRSYGRDALHMLDLLSEKDLRDMPSGVLTDHISHFAYNGDDPVLRDYVLNPRVGLELLSPYRSVFLKAASDGVFGPSGSFGSEPVGVEALIDYASGIRICDRYNPLVIPVTPVGVFRLGAADSYSRDVFFVALCRTFGIPARLEEVSGKLQYHDGERWVDVDLSGGSAAAVAEQGTVTVDYAGQEYIDDPKYETHFTLARLDGGSPVTLNFTDKEGREGSMTWKTVFGDGPVALDCGHYMMVSGTRMASGKVLATMTFFSVTAGENTDVTLVMREDPSDLQVIGSMNAEALYFAVQSEADGELRESTILATTGRGFFVLGFMQPRHEPSNHAVRGVFADVPECPVILMYGSEREYRQYLSDGFPSAPAGVHFGVDRDWAVLSAVCRELKLSLRDVEYPVFVIADTFGRIVYISQGYNIGTAEQIARLVRGI</sequence>
<dbReference type="SMART" id="SM00460">
    <property type="entry name" value="TGc"/>
    <property type="match status" value="1"/>
</dbReference>
<gene>
    <name evidence="3" type="ORF">IAC94_07395</name>
</gene>
<dbReference type="Pfam" id="PF01841">
    <property type="entry name" value="Transglut_core"/>
    <property type="match status" value="1"/>
</dbReference>
<organism evidence="3 4">
    <name type="scientific">Candidatus Coprenecus avistercoris</name>
    <dbReference type="NCBI Taxonomy" id="2840730"/>
    <lineage>
        <taxon>Bacteria</taxon>
        <taxon>Pseudomonadati</taxon>
        <taxon>Bacteroidota</taxon>
        <taxon>Bacteroidia</taxon>
        <taxon>Bacteroidales</taxon>
        <taxon>Rikenellaceae</taxon>
        <taxon>Rikenellaceae incertae sedis</taxon>
        <taxon>Candidatus Coprenecus</taxon>
    </lineage>
</organism>
<dbReference type="PROSITE" id="PS51257">
    <property type="entry name" value="PROKAR_LIPOPROTEIN"/>
    <property type="match status" value="1"/>
</dbReference>
<proteinExistence type="predicted"/>
<feature type="domain" description="Transglutaminase-like" evidence="2">
    <location>
        <begin position="168"/>
        <end position="227"/>
    </location>
</feature>
<accession>A0A9D1E2F5</accession>
<dbReference type="Proteomes" id="UP000886744">
    <property type="component" value="Unassembled WGS sequence"/>
</dbReference>
<keyword evidence="1" id="KW-0732">Signal</keyword>
<dbReference type="EMBL" id="DVHI01000093">
    <property type="protein sequence ID" value="HIR63328.1"/>
    <property type="molecule type" value="Genomic_DNA"/>
</dbReference>
<dbReference type="Gene3D" id="3.10.620.30">
    <property type="match status" value="1"/>
</dbReference>
<feature type="signal peptide" evidence="1">
    <location>
        <begin position="1"/>
        <end position="19"/>
    </location>
</feature>
<dbReference type="PANTHER" id="PTHR35532:SF5">
    <property type="entry name" value="CARBOHYDRATE-BINDING DOMAIN-CONTAINING PROTEIN"/>
    <property type="match status" value="1"/>
</dbReference>
<comment type="caution">
    <text evidence="3">The sequence shown here is derived from an EMBL/GenBank/DDBJ whole genome shotgun (WGS) entry which is preliminary data.</text>
</comment>
<name>A0A9D1E2F5_9BACT</name>
<dbReference type="Gene3D" id="2.60.40.1120">
    <property type="entry name" value="Carboxypeptidase-like, regulatory domain"/>
    <property type="match status" value="1"/>
</dbReference>
<dbReference type="AlphaFoldDB" id="A0A9D1E2F5"/>
<reference evidence="3" key="1">
    <citation type="submission" date="2020-10" db="EMBL/GenBank/DDBJ databases">
        <authorList>
            <person name="Gilroy R."/>
        </authorList>
    </citation>
    <scope>NUCLEOTIDE SEQUENCE</scope>
    <source>
        <strain evidence="3">ChiHjej13B12-12457</strain>
    </source>
</reference>
<dbReference type="InterPro" id="IPR002931">
    <property type="entry name" value="Transglutaminase-like"/>
</dbReference>
<evidence type="ECO:0000256" key="1">
    <source>
        <dbReference type="SAM" id="SignalP"/>
    </source>
</evidence>
<protein>
    <submittedName>
        <fullName evidence="3">Transglutaminase domain-containing protein</fullName>
    </submittedName>
</protein>
<feature type="chain" id="PRO_5038777803" evidence="1">
    <location>
        <begin position="20"/>
        <end position="867"/>
    </location>
</feature>
<evidence type="ECO:0000259" key="2">
    <source>
        <dbReference type="SMART" id="SM00460"/>
    </source>
</evidence>
<dbReference type="SUPFAM" id="SSF54001">
    <property type="entry name" value="Cysteine proteinases"/>
    <property type="match status" value="1"/>
</dbReference>
<evidence type="ECO:0000313" key="3">
    <source>
        <dbReference type="EMBL" id="HIR63328.1"/>
    </source>
</evidence>
<dbReference type="InterPro" id="IPR038765">
    <property type="entry name" value="Papain-like_cys_pep_sf"/>
</dbReference>
<reference evidence="3" key="2">
    <citation type="journal article" date="2021" name="PeerJ">
        <title>Extensive microbial diversity within the chicken gut microbiome revealed by metagenomics and culture.</title>
        <authorList>
            <person name="Gilroy R."/>
            <person name="Ravi A."/>
            <person name="Getino M."/>
            <person name="Pursley I."/>
            <person name="Horton D.L."/>
            <person name="Alikhan N.F."/>
            <person name="Baker D."/>
            <person name="Gharbi K."/>
            <person name="Hall N."/>
            <person name="Watson M."/>
            <person name="Adriaenssens E.M."/>
            <person name="Foster-Nyarko E."/>
            <person name="Jarju S."/>
            <person name="Secka A."/>
            <person name="Antonio M."/>
            <person name="Oren A."/>
            <person name="Chaudhuri R.R."/>
            <person name="La Ragione R."/>
            <person name="Hildebrand F."/>
            <person name="Pallen M.J."/>
        </authorList>
    </citation>
    <scope>NUCLEOTIDE SEQUENCE</scope>
    <source>
        <strain evidence="3">ChiHjej13B12-12457</strain>
    </source>
</reference>